<dbReference type="OrthoDB" id="5516623at2"/>
<proteinExistence type="predicted"/>
<keyword evidence="1" id="KW-1133">Transmembrane helix</keyword>
<reference evidence="3" key="1">
    <citation type="journal article" date="2013" name="Proc. Natl. Acad. Sci. U.S.A.">
        <title>Improving the coverage of the cyanobacterial phylum using diversity-driven genome sequencing.</title>
        <authorList>
            <person name="Shih P.M."/>
            <person name="Wu D."/>
            <person name="Latifi A."/>
            <person name="Axen S.D."/>
            <person name="Fewer D.P."/>
            <person name="Talla E."/>
            <person name="Calteau A."/>
            <person name="Cai F."/>
            <person name="Tandeau de Marsac N."/>
            <person name="Rippka R."/>
            <person name="Herdman M."/>
            <person name="Sivonen K."/>
            <person name="Coursin T."/>
            <person name="Laurent T."/>
            <person name="Goodwin L."/>
            <person name="Nolan M."/>
            <person name="Davenport K.W."/>
            <person name="Han C.S."/>
            <person name="Rubin E.M."/>
            <person name="Eisen J.A."/>
            <person name="Woyke T."/>
            <person name="Gugger M."/>
            <person name="Kerfeld C.A."/>
        </authorList>
    </citation>
    <scope>NUCLEOTIDE SEQUENCE [LARGE SCALE GENOMIC DNA]</scope>
    <source>
        <strain evidence="3">ATCC 29371 / PCC 7437</strain>
    </source>
</reference>
<dbReference type="HOGENOM" id="CLU_073576_0_0_3"/>
<evidence type="ECO:0000313" key="2">
    <source>
        <dbReference type="EMBL" id="AFZ35681.1"/>
    </source>
</evidence>
<keyword evidence="3" id="KW-1185">Reference proteome</keyword>
<dbReference type="PANTHER" id="PTHR40076:SF1">
    <property type="entry name" value="MEMBRANE PROTEIN"/>
    <property type="match status" value="1"/>
</dbReference>
<dbReference type="PANTHER" id="PTHR40076">
    <property type="entry name" value="MEMBRANE PROTEIN-RELATED"/>
    <property type="match status" value="1"/>
</dbReference>
<feature type="transmembrane region" description="Helical" evidence="1">
    <location>
        <begin position="65"/>
        <end position="82"/>
    </location>
</feature>
<feature type="transmembrane region" description="Helical" evidence="1">
    <location>
        <begin position="103"/>
        <end position="126"/>
    </location>
</feature>
<feature type="transmembrane region" description="Helical" evidence="1">
    <location>
        <begin position="132"/>
        <end position="153"/>
    </location>
</feature>
<accession>K9XUC7</accession>
<feature type="transmembrane region" description="Helical" evidence="1">
    <location>
        <begin position="165"/>
        <end position="187"/>
    </location>
</feature>
<dbReference type="STRING" id="111780.Sta7437_2131"/>
<evidence type="ECO:0000313" key="3">
    <source>
        <dbReference type="Proteomes" id="UP000010473"/>
    </source>
</evidence>
<feature type="transmembrane region" description="Helical" evidence="1">
    <location>
        <begin position="30"/>
        <end position="53"/>
    </location>
</feature>
<evidence type="ECO:0000256" key="1">
    <source>
        <dbReference type="SAM" id="Phobius"/>
    </source>
</evidence>
<dbReference type="RefSeq" id="WP_015193349.1">
    <property type="nucleotide sequence ID" value="NC_019748.1"/>
</dbReference>
<dbReference type="eggNOG" id="COG5523">
    <property type="taxonomic scope" value="Bacteria"/>
</dbReference>
<evidence type="ECO:0008006" key="4">
    <source>
        <dbReference type="Google" id="ProtNLM"/>
    </source>
</evidence>
<sequence length="222" mass="24614">MSGHKFNLKPNYTFKRGQYFQQGWQIFQQYMWQFIGFTTLVIVISGFTARLPYPLGINEDGQGGIINGILSPVLVAGIYIVALKIAKNRTKTFSDFFLGFNNFLPIFLVNLVGSILTILGCILLIIPGIYLAVAYVFGICFVIEKHFGFWSALETSRKIITKKWFAFFGFILLLGLLNLGGLLVLGVGLLVTIPLTVCIIVAAFEDIVGLNVADTQSLESEI</sequence>
<organism evidence="2 3">
    <name type="scientific">Stanieria cyanosphaera (strain ATCC 29371 / PCC 7437)</name>
    <dbReference type="NCBI Taxonomy" id="111780"/>
    <lineage>
        <taxon>Bacteria</taxon>
        <taxon>Bacillati</taxon>
        <taxon>Cyanobacteriota</taxon>
        <taxon>Cyanophyceae</taxon>
        <taxon>Pleurocapsales</taxon>
        <taxon>Dermocarpellaceae</taxon>
        <taxon>Stanieria</taxon>
    </lineage>
</organism>
<keyword evidence="1" id="KW-0812">Transmembrane</keyword>
<dbReference type="AlphaFoldDB" id="K9XUC7"/>
<dbReference type="Proteomes" id="UP000010473">
    <property type="component" value="Chromosome"/>
</dbReference>
<protein>
    <recommendedName>
        <fullName evidence="4">Glycerophosphoryl diester phosphodiesterase membrane domain-containing protein</fullName>
    </recommendedName>
</protein>
<name>K9XUC7_STAC7</name>
<dbReference type="InterPro" id="IPR010380">
    <property type="entry name" value="DUF975"/>
</dbReference>
<keyword evidence="1" id="KW-0472">Membrane</keyword>
<dbReference type="EMBL" id="CP003653">
    <property type="protein sequence ID" value="AFZ35681.1"/>
    <property type="molecule type" value="Genomic_DNA"/>
</dbReference>
<dbReference type="KEGG" id="scs:Sta7437_2131"/>
<gene>
    <name evidence="2" type="ordered locus">Sta7437_2131</name>
</gene>
<feature type="transmembrane region" description="Helical" evidence="1">
    <location>
        <begin position="193"/>
        <end position="213"/>
    </location>
</feature>